<proteinExistence type="predicted"/>
<evidence type="ECO:0000313" key="3">
    <source>
        <dbReference type="Proteomes" id="UP000275078"/>
    </source>
</evidence>
<dbReference type="AlphaFoldDB" id="A0A3N4HNG2"/>
<reference evidence="2 3" key="1">
    <citation type="journal article" date="2018" name="Nat. Ecol. Evol.">
        <title>Pezizomycetes genomes reveal the molecular basis of ectomycorrhizal truffle lifestyle.</title>
        <authorList>
            <person name="Murat C."/>
            <person name="Payen T."/>
            <person name="Noel B."/>
            <person name="Kuo A."/>
            <person name="Morin E."/>
            <person name="Chen J."/>
            <person name="Kohler A."/>
            <person name="Krizsan K."/>
            <person name="Balestrini R."/>
            <person name="Da Silva C."/>
            <person name="Montanini B."/>
            <person name="Hainaut M."/>
            <person name="Levati E."/>
            <person name="Barry K.W."/>
            <person name="Belfiori B."/>
            <person name="Cichocki N."/>
            <person name="Clum A."/>
            <person name="Dockter R.B."/>
            <person name="Fauchery L."/>
            <person name="Guy J."/>
            <person name="Iotti M."/>
            <person name="Le Tacon F."/>
            <person name="Lindquist E.A."/>
            <person name="Lipzen A."/>
            <person name="Malagnac F."/>
            <person name="Mello A."/>
            <person name="Molinier V."/>
            <person name="Miyauchi S."/>
            <person name="Poulain J."/>
            <person name="Riccioni C."/>
            <person name="Rubini A."/>
            <person name="Sitrit Y."/>
            <person name="Splivallo R."/>
            <person name="Traeger S."/>
            <person name="Wang M."/>
            <person name="Zifcakova L."/>
            <person name="Wipf D."/>
            <person name="Zambonelli A."/>
            <person name="Paolocci F."/>
            <person name="Nowrousian M."/>
            <person name="Ottonello S."/>
            <person name="Baldrian P."/>
            <person name="Spatafora J.W."/>
            <person name="Henrissat B."/>
            <person name="Nagy L.G."/>
            <person name="Aury J.M."/>
            <person name="Wincker P."/>
            <person name="Grigoriev I.V."/>
            <person name="Bonfante P."/>
            <person name="Martin F.M."/>
        </authorList>
    </citation>
    <scope>NUCLEOTIDE SEQUENCE [LARGE SCALE GENOMIC DNA]</scope>
    <source>
        <strain evidence="2 3">RN42</strain>
    </source>
</reference>
<accession>A0A3N4HNG2</accession>
<feature type="region of interest" description="Disordered" evidence="1">
    <location>
        <begin position="166"/>
        <end position="222"/>
    </location>
</feature>
<name>A0A3N4HNG2_ASCIM</name>
<organism evidence="2 3">
    <name type="scientific">Ascobolus immersus RN42</name>
    <dbReference type="NCBI Taxonomy" id="1160509"/>
    <lineage>
        <taxon>Eukaryota</taxon>
        <taxon>Fungi</taxon>
        <taxon>Dikarya</taxon>
        <taxon>Ascomycota</taxon>
        <taxon>Pezizomycotina</taxon>
        <taxon>Pezizomycetes</taxon>
        <taxon>Pezizales</taxon>
        <taxon>Ascobolaceae</taxon>
        <taxon>Ascobolus</taxon>
    </lineage>
</organism>
<evidence type="ECO:0000256" key="1">
    <source>
        <dbReference type="SAM" id="MobiDB-lite"/>
    </source>
</evidence>
<keyword evidence="3" id="KW-1185">Reference proteome</keyword>
<feature type="compositionally biased region" description="Basic and acidic residues" evidence="1">
    <location>
        <begin position="166"/>
        <end position="179"/>
    </location>
</feature>
<dbReference type="EMBL" id="ML119961">
    <property type="protein sequence ID" value="RPA71184.1"/>
    <property type="molecule type" value="Genomic_DNA"/>
</dbReference>
<dbReference type="Proteomes" id="UP000275078">
    <property type="component" value="Unassembled WGS sequence"/>
</dbReference>
<feature type="region of interest" description="Disordered" evidence="1">
    <location>
        <begin position="362"/>
        <end position="385"/>
    </location>
</feature>
<gene>
    <name evidence="2" type="ORF">BJ508DRAFT_336310</name>
</gene>
<evidence type="ECO:0000313" key="2">
    <source>
        <dbReference type="EMBL" id="RPA71184.1"/>
    </source>
</evidence>
<feature type="region of interest" description="Disordered" evidence="1">
    <location>
        <begin position="100"/>
        <end position="129"/>
    </location>
</feature>
<protein>
    <submittedName>
        <fullName evidence="2">Uncharacterized protein</fullName>
    </submittedName>
</protein>
<sequence>MPEEPAIGLADPRLHWYCRIMLENNVREKQHGAYYNIVQNRLAPFQHSMESLAALARNYTADLPALRLLEEFPDIGFGCGGRSIPIEMIERAHEEGGIPVLGPKTKLRRPPGFHQTGATPPGPIPPNLLISSIQGASRLVFLDLPSAQQHQQLSQAQAHFVRSALNEDPKSHSTPERQPHPTPSTGPTAKPTCSGIPGVSEPSLQSTEENQEAPLNDASSKRKPSLIVTLHLPRHRGVLKKLDEVATLIRTNRKFTETNLEFHLKRKEARARRTGWTATPHISGLLPLEHPAEGEVDGLARDPLRKASQVFTQPLSSASTGSFVQRGTERETATLLRSAVNALRKSTADYTAVTSRTIRSRSGKRATVGRGPVTVAPSGSVGWKP</sequence>